<name>A0ABP4IBY1_9PSEU</name>
<comment type="similarity">
    <text evidence="1">Belongs to the bacterial ring-hydroxylating dioxygenase beta subunit family.</text>
</comment>
<evidence type="ECO:0000256" key="2">
    <source>
        <dbReference type="ARBA" id="ARBA00023002"/>
    </source>
</evidence>
<keyword evidence="2" id="KW-0560">Oxidoreductase</keyword>
<dbReference type="SUPFAM" id="SSF54427">
    <property type="entry name" value="NTF2-like"/>
    <property type="match status" value="1"/>
</dbReference>
<evidence type="ECO:0000313" key="4">
    <source>
        <dbReference type="Proteomes" id="UP001501414"/>
    </source>
</evidence>
<dbReference type="InterPro" id="IPR000391">
    <property type="entry name" value="Rng_hydr_dOase-bsu"/>
</dbReference>
<keyword evidence="4" id="KW-1185">Reference proteome</keyword>
<sequence>MRTESDTVRPQTLDRGTDGDFYRQVCECLYQEAWLLDEAHFEQWLMWLSPEIRYWMPTRFVRKSTEFDREYSTYDDGVAFLDEDYEALRMRVEKMRHRMSWTDNPSSRTIHAISNVQVESVADGRCVIRSVSTVDRSRFANQSDRWVVRRVDTVNIEEDDWKLEERRIYYPSPVLESSNLAILF</sequence>
<comment type="caution">
    <text evidence="3">The sequence shown here is derived from an EMBL/GenBank/DDBJ whole genome shotgun (WGS) entry which is preliminary data.</text>
</comment>
<dbReference type="Proteomes" id="UP001501414">
    <property type="component" value="Unassembled WGS sequence"/>
</dbReference>
<evidence type="ECO:0000256" key="1">
    <source>
        <dbReference type="ARBA" id="ARBA00009570"/>
    </source>
</evidence>
<reference evidence="4" key="1">
    <citation type="journal article" date="2019" name="Int. J. Syst. Evol. Microbiol.">
        <title>The Global Catalogue of Microorganisms (GCM) 10K type strain sequencing project: providing services to taxonomists for standard genome sequencing and annotation.</title>
        <authorList>
            <consortium name="The Broad Institute Genomics Platform"/>
            <consortium name="The Broad Institute Genome Sequencing Center for Infectious Disease"/>
            <person name="Wu L."/>
            <person name="Ma J."/>
        </authorList>
    </citation>
    <scope>NUCLEOTIDE SEQUENCE [LARGE SCALE GENOMIC DNA]</scope>
    <source>
        <strain evidence="4">JCM 11896</strain>
    </source>
</reference>
<organism evidence="3 4">
    <name type="scientific">Pseudonocardia kongjuensis</name>
    <dbReference type="NCBI Taxonomy" id="102227"/>
    <lineage>
        <taxon>Bacteria</taxon>
        <taxon>Bacillati</taxon>
        <taxon>Actinomycetota</taxon>
        <taxon>Actinomycetes</taxon>
        <taxon>Pseudonocardiales</taxon>
        <taxon>Pseudonocardiaceae</taxon>
        <taxon>Pseudonocardia</taxon>
    </lineage>
</organism>
<proteinExistence type="inferred from homology"/>
<gene>
    <name evidence="3" type="ORF">GCM10009613_09570</name>
</gene>
<dbReference type="PANTHER" id="PTHR41534:SF2">
    <property type="entry name" value="3-PHENYLPROPIONATE_CINNAMIC ACID DIOXYGENASE SUBUNIT BETA"/>
    <property type="match status" value="1"/>
</dbReference>
<accession>A0ABP4IBY1</accession>
<dbReference type="InterPro" id="IPR032710">
    <property type="entry name" value="NTF2-like_dom_sf"/>
</dbReference>
<dbReference type="PANTHER" id="PTHR41534">
    <property type="entry name" value="BLR3401 PROTEIN"/>
    <property type="match status" value="1"/>
</dbReference>
<protein>
    <submittedName>
        <fullName evidence="3">Uncharacterized protein</fullName>
    </submittedName>
</protein>
<evidence type="ECO:0000313" key="3">
    <source>
        <dbReference type="EMBL" id="GAA1382201.1"/>
    </source>
</evidence>
<dbReference type="Pfam" id="PF00866">
    <property type="entry name" value="Ring_hydroxyl_B"/>
    <property type="match status" value="1"/>
</dbReference>
<dbReference type="Gene3D" id="3.10.450.50">
    <property type="match status" value="1"/>
</dbReference>
<dbReference type="EMBL" id="BAAAJK010000004">
    <property type="protein sequence ID" value="GAA1382201.1"/>
    <property type="molecule type" value="Genomic_DNA"/>
</dbReference>